<dbReference type="EMBL" id="CP063137">
    <property type="protein sequence ID" value="QOU23148.1"/>
    <property type="molecule type" value="Genomic_DNA"/>
</dbReference>
<accession>A0A871RHD4</accession>
<evidence type="ECO:0000313" key="3">
    <source>
        <dbReference type="EMBL" id="QOU23148.1"/>
    </source>
</evidence>
<reference evidence="3" key="2">
    <citation type="journal article" name="BMC Genomics">
        <title>New genome assemblies reveal patterns of domestication and adaptation across Brettanomyces (Dekkera) species.</title>
        <authorList>
            <person name="Roach M.J."/>
            <person name="Borneman A.R."/>
        </authorList>
    </citation>
    <scope>NUCLEOTIDE SEQUENCE</scope>
    <source>
        <strain evidence="3">UCD 2041</strain>
    </source>
</reference>
<dbReference type="GO" id="GO:0000463">
    <property type="term" value="P:maturation of LSU-rRNA from tricistronic rRNA transcript (SSU-rRNA, 5.8S rRNA, LSU-rRNA)"/>
    <property type="evidence" value="ECO:0007669"/>
    <property type="project" value="TreeGrafter"/>
</dbReference>
<dbReference type="GeneID" id="64575263"/>
<dbReference type="OrthoDB" id="28644at2759"/>
<comment type="similarity">
    <text evidence="1">Belongs to the universal ribosomal protein uL30 family.</text>
</comment>
<dbReference type="PANTHER" id="PTHR11524:SF26">
    <property type="entry name" value="RIBOSOME BIOGENESIS PROTEIN RLP7"/>
    <property type="match status" value="1"/>
</dbReference>
<dbReference type="KEGG" id="bbrx:BRETT_003339"/>
<gene>
    <name evidence="3" type="ORF">BRETT_003339</name>
</gene>
<dbReference type="GO" id="GO:0003735">
    <property type="term" value="F:structural constituent of ribosome"/>
    <property type="evidence" value="ECO:0007669"/>
    <property type="project" value="TreeGrafter"/>
</dbReference>
<dbReference type="InterPro" id="IPR016082">
    <property type="entry name" value="Ribosomal_uL30_ferredoxin-like"/>
</dbReference>
<dbReference type="GO" id="GO:0003723">
    <property type="term" value="F:RNA binding"/>
    <property type="evidence" value="ECO:0007669"/>
    <property type="project" value="TreeGrafter"/>
</dbReference>
<dbReference type="Gene3D" id="3.30.1390.20">
    <property type="entry name" value="Ribosomal protein L30, ferredoxin-like fold domain"/>
    <property type="match status" value="1"/>
</dbReference>
<evidence type="ECO:0000256" key="1">
    <source>
        <dbReference type="ARBA" id="ARBA00007594"/>
    </source>
</evidence>
<reference evidence="3" key="1">
    <citation type="submission" date="2020-10" db="EMBL/GenBank/DDBJ databases">
        <authorList>
            <person name="Palmer J.M."/>
        </authorList>
    </citation>
    <scope>NUCLEOTIDE SEQUENCE</scope>
    <source>
        <strain evidence="3">UCD 2041</strain>
    </source>
</reference>
<dbReference type="InterPro" id="IPR036919">
    <property type="entry name" value="Ribo_uL30_ferredoxin-like_sf"/>
</dbReference>
<evidence type="ECO:0000259" key="2">
    <source>
        <dbReference type="Pfam" id="PF00327"/>
    </source>
</evidence>
<dbReference type="InterPro" id="IPR035808">
    <property type="entry name" value="Ribosomal_uL30_euk_arc"/>
</dbReference>
<dbReference type="InterPro" id="IPR039699">
    <property type="entry name" value="Ribosomal_uL30"/>
</dbReference>
<dbReference type="AlphaFoldDB" id="A0A871RHD4"/>
<dbReference type="RefSeq" id="XP_041139641.1">
    <property type="nucleotide sequence ID" value="XM_041281850.1"/>
</dbReference>
<organism evidence="3 4">
    <name type="scientific">Dekkera bruxellensis</name>
    <name type="common">Brettanomyces custersii</name>
    <dbReference type="NCBI Taxonomy" id="5007"/>
    <lineage>
        <taxon>Eukaryota</taxon>
        <taxon>Fungi</taxon>
        <taxon>Dikarya</taxon>
        <taxon>Ascomycota</taxon>
        <taxon>Saccharomycotina</taxon>
        <taxon>Pichiomycetes</taxon>
        <taxon>Pichiales</taxon>
        <taxon>Pichiaceae</taxon>
        <taxon>Brettanomyces</taxon>
    </lineage>
</organism>
<dbReference type="PANTHER" id="PTHR11524">
    <property type="entry name" value="60S RIBOSOMAL PROTEIN L7"/>
    <property type="match status" value="1"/>
</dbReference>
<dbReference type="CDD" id="cd01657">
    <property type="entry name" value="Ribosomal_L7_archeal_euk"/>
    <property type="match status" value="1"/>
</dbReference>
<dbReference type="Proteomes" id="UP000663131">
    <property type="component" value="Chromosome 9"/>
</dbReference>
<feature type="domain" description="Large ribosomal subunit protein uL30-like ferredoxin-like fold" evidence="2">
    <location>
        <begin position="97"/>
        <end position="149"/>
    </location>
</feature>
<evidence type="ECO:0000313" key="4">
    <source>
        <dbReference type="Proteomes" id="UP000663131"/>
    </source>
</evidence>
<dbReference type="Pfam" id="PF00327">
    <property type="entry name" value="Ribosomal_L30"/>
    <property type="match status" value="1"/>
</dbReference>
<protein>
    <recommendedName>
        <fullName evidence="2">Large ribosomal subunit protein uL30-like ferredoxin-like fold domain-containing protein</fullName>
    </recommendedName>
</protein>
<dbReference type="GO" id="GO:0022625">
    <property type="term" value="C:cytosolic large ribosomal subunit"/>
    <property type="evidence" value="ECO:0007669"/>
    <property type="project" value="TreeGrafter"/>
</dbReference>
<sequence length="294" mass="34022">MSSEETPLTTNPEIVLRKRKNALRLREVKKLQAGERAAKRLARKNSKNQKFIRAETMIARHRASEREQYRIKRVTKYDRESIERSDKKDDDENSKLVFIMRIKGPYGARIPYKAIQILRLLRLDAVNVGTFAKYNETIRPLLRIVNPYIVIGTPSLATVRNLIQKRARVRISVSEMKTKIEKGEIEEGEEYDEARETVSVPLNDNNLIEEKLGENGIICTEDIIHEIASVGPSFKTCVKFMEPFKLEPPVNGWNAFSKLERIEYDEEMKNHRVNNSARAPLNEVDVDKFIANQI</sequence>
<name>A0A871RHD4_DEKBR</name>
<proteinExistence type="inferred from homology"/>
<dbReference type="SUPFAM" id="SSF55129">
    <property type="entry name" value="Ribosomal protein L30p/L7e"/>
    <property type="match status" value="1"/>
</dbReference>